<dbReference type="PANTHER" id="PTHR12231">
    <property type="entry name" value="CTX-RELATED TYPE I TRANSMEMBRANE PROTEIN"/>
    <property type="match status" value="1"/>
</dbReference>
<evidence type="ECO:0000256" key="5">
    <source>
        <dbReference type="ARBA" id="ARBA00023136"/>
    </source>
</evidence>
<reference evidence="11" key="1">
    <citation type="submission" date="2020-11" db="EMBL/GenBank/DDBJ databases">
        <authorList>
            <person name="Tran Van P."/>
        </authorList>
    </citation>
    <scope>NUCLEOTIDE SEQUENCE</scope>
</reference>
<dbReference type="InterPro" id="IPR003599">
    <property type="entry name" value="Ig_sub"/>
</dbReference>
<evidence type="ECO:0000313" key="12">
    <source>
        <dbReference type="Proteomes" id="UP000677054"/>
    </source>
</evidence>
<dbReference type="EMBL" id="CAJPEV010002492">
    <property type="protein sequence ID" value="CAG0897091.1"/>
    <property type="molecule type" value="Genomic_DNA"/>
</dbReference>
<dbReference type="Gene3D" id="2.60.40.10">
    <property type="entry name" value="Immunoglobulins"/>
    <property type="match status" value="2"/>
</dbReference>
<dbReference type="SMART" id="SM00409">
    <property type="entry name" value="IG"/>
    <property type="match status" value="2"/>
</dbReference>
<comment type="subcellular location">
    <subcellularLocation>
        <location evidence="1">Cell membrane</location>
    </subcellularLocation>
</comment>
<accession>A0A7R9A977</accession>
<evidence type="ECO:0000256" key="8">
    <source>
        <dbReference type="ARBA" id="ARBA00023319"/>
    </source>
</evidence>
<dbReference type="AlphaFoldDB" id="A0A7R9A977"/>
<dbReference type="Pfam" id="PF13927">
    <property type="entry name" value="Ig_3"/>
    <property type="match status" value="1"/>
</dbReference>
<dbReference type="SUPFAM" id="SSF48726">
    <property type="entry name" value="Immunoglobulin"/>
    <property type="match status" value="2"/>
</dbReference>
<evidence type="ECO:0000256" key="3">
    <source>
        <dbReference type="ARBA" id="ARBA00022729"/>
    </source>
</evidence>
<evidence type="ECO:0000256" key="9">
    <source>
        <dbReference type="SAM" id="MobiDB-lite"/>
    </source>
</evidence>
<dbReference type="FunFam" id="2.60.40.10:FF:000328">
    <property type="entry name" value="CLUMA_CG000981, isoform A"/>
    <property type="match status" value="1"/>
</dbReference>
<dbReference type="InterPro" id="IPR013098">
    <property type="entry name" value="Ig_I-set"/>
</dbReference>
<dbReference type="InterPro" id="IPR051170">
    <property type="entry name" value="Neural/epithelial_adhesion"/>
</dbReference>
<keyword evidence="8" id="KW-0393">Immunoglobulin domain</keyword>
<dbReference type="PROSITE" id="PS50835">
    <property type="entry name" value="IG_LIKE"/>
    <property type="match status" value="2"/>
</dbReference>
<sequence length="322" mass="35277">MREASRRKTGGGDPESLIKQDPHRVWDVGRTTWSRGAMIGLLGLHSALAFLVFSCCKSANLCQGGIARAEDAGGEHPRFLSPVENITVSLGDDAVLACSVSHLGTHKIAWVREEVEGPTVMTLNEKVVLDNSRVSISTEGNRIWTLRIRHVSPGDIGCYMCQVNAQQMLSRVGCIRTRGLSGVDGHGVDGYGVEGHGVDGYEPPSINEAESSSDVTAKEGEDVQLSCRARGNPDPEIKWKREDDAHIQLRKADTHNSLQRYGSRDWIRFQLVKGEGLQLSKIDRRQAGSYLCIASNDVPPAVSKRIRVTVLCEAASRIMFFI</sequence>
<name>A0A7R9A977_9CRUS</name>
<keyword evidence="3" id="KW-0732">Signal</keyword>
<dbReference type="EMBL" id="LR902009">
    <property type="protein sequence ID" value="CAD7249797.1"/>
    <property type="molecule type" value="Genomic_DNA"/>
</dbReference>
<dbReference type="PANTHER" id="PTHR12231:SF105">
    <property type="entry name" value="LACHESIN-LIKE PROTEIN"/>
    <property type="match status" value="1"/>
</dbReference>
<evidence type="ECO:0000313" key="11">
    <source>
        <dbReference type="EMBL" id="CAD7249797.1"/>
    </source>
</evidence>
<dbReference type="GO" id="GO:0005886">
    <property type="term" value="C:plasma membrane"/>
    <property type="evidence" value="ECO:0007669"/>
    <property type="project" value="UniProtKB-SubCell"/>
</dbReference>
<dbReference type="Proteomes" id="UP000677054">
    <property type="component" value="Unassembled WGS sequence"/>
</dbReference>
<feature type="domain" description="Ig-like" evidence="10">
    <location>
        <begin position="77"/>
        <end position="181"/>
    </location>
</feature>
<dbReference type="InterPro" id="IPR007110">
    <property type="entry name" value="Ig-like_dom"/>
</dbReference>
<dbReference type="Pfam" id="PF07679">
    <property type="entry name" value="I-set"/>
    <property type="match status" value="1"/>
</dbReference>
<evidence type="ECO:0000259" key="10">
    <source>
        <dbReference type="PROSITE" id="PS50835"/>
    </source>
</evidence>
<protein>
    <recommendedName>
        <fullName evidence="10">Ig-like domain-containing protein</fullName>
    </recommendedName>
</protein>
<keyword evidence="2" id="KW-1003">Cell membrane</keyword>
<organism evidence="11">
    <name type="scientific">Darwinula stevensoni</name>
    <dbReference type="NCBI Taxonomy" id="69355"/>
    <lineage>
        <taxon>Eukaryota</taxon>
        <taxon>Metazoa</taxon>
        <taxon>Ecdysozoa</taxon>
        <taxon>Arthropoda</taxon>
        <taxon>Crustacea</taxon>
        <taxon>Oligostraca</taxon>
        <taxon>Ostracoda</taxon>
        <taxon>Podocopa</taxon>
        <taxon>Podocopida</taxon>
        <taxon>Darwinulocopina</taxon>
        <taxon>Darwinuloidea</taxon>
        <taxon>Darwinulidae</taxon>
        <taxon>Darwinula</taxon>
    </lineage>
</organism>
<gene>
    <name evidence="11" type="ORF">DSTB1V02_LOCUS9584</name>
</gene>
<dbReference type="SMART" id="SM00408">
    <property type="entry name" value="IGc2"/>
    <property type="match status" value="2"/>
</dbReference>
<dbReference type="SMART" id="SM00406">
    <property type="entry name" value="IGv"/>
    <property type="match status" value="1"/>
</dbReference>
<dbReference type="InterPro" id="IPR003598">
    <property type="entry name" value="Ig_sub2"/>
</dbReference>
<feature type="domain" description="Ig-like" evidence="10">
    <location>
        <begin position="204"/>
        <end position="309"/>
    </location>
</feature>
<keyword evidence="5" id="KW-0472">Membrane</keyword>
<evidence type="ECO:0000256" key="6">
    <source>
        <dbReference type="ARBA" id="ARBA00023157"/>
    </source>
</evidence>
<evidence type="ECO:0000256" key="7">
    <source>
        <dbReference type="ARBA" id="ARBA00023180"/>
    </source>
</evidence>
<keyword evidence="6" id="KW-1015">Disulfide bond</keyword>
<dbReference type="GO" id="GO:0043005">
    <property type="term" value="C:neuron projection"/>
    <property type="evidence" value="ECO:0007669"/>
    <property type="project" value="TreeGrafter"/>
</dbReference>
<keyword evidence="4" id="KW-0677">Repeat</keyword>
<evidence type="ECO:0000256" key="4">
    <source>
        <dbReference type="ARBA" id="ARBA00022737"/>
    </source>
</evidence>
<proteinExistence type="predicted"/>
<dbReference type="OrthoDB" id="10012075at2759"/>
<keyword evidence="7" id="KW-0325">Glycoprotein</keyword>
<dbReference type="InterPro" id="IPR013106">
    <property type="entry name" value="Ig_V-set"/>
</dbReference>
<evidence type="ECO:0000256" key="1">
    <source>
        <dbReference type="ARBA" id="ARBA00004236"/>
    </source>
</evidence>
<dbReference type="InterPro" id="IPR036179">
    <property type="entry name" value="Ig-like_dom_sf"/>
</dbReference>
<feature type="region of interest" description="Disordered" evidence="9">
    <location>
        <begin position="1"/>
        <end position="20"/>
    </location>
</feature>
<dbReference type="InterPro" id="IPR013783">
    <property type="entry name" value="Ig-like_fold"/>
</dbReference>
<keyword evidence="12" id="KW-1185">Reference proteome</keyword>
<evidence type="ECO:0000256" key="2">
    <source>
        <dbReference type="ARBA" id="ARBA00022475"/>
    </source>
</evidence>